<evidence type="ECO:0008006" key="3">
    <source>
        <dbReference type="Google" id="ProtNLM"/>
    </source>
</evidence>
<geneLocation type="plasmid" evidence="2">
    <name>pboct1</name>
</geneLocation>
<keyword evidence="1" id="KW-0614">Plasmid</keyword>
<dbReference type="EMBL" id="CP030119">
    <property type="protein sequence ID" value="QDL12723.1"/>
    <property type="molecule type" value="Genomic_DNA"/>
</dbReference>
<name>A0A856MMR8_9CYAN</name>
<gene>
    <name evidence="1" type="ORF">DP114_33835</name>
</gene>
<reference evidence="1 2" key="1">
    <citation type="submission" date="2018-06" db="EMBL/GenBank/DDBJ databases">
        <title>Comparative genomics of Brasilonema spp. strains.</title>
        <authorList>
            <person name="Alvarenga D.O."/>
            <person name="Fiore M.F."/>
            <person name="Varani A.M."/>
        </authorList>
    </citation>
    <scope>NUCLEOTIDE SEQUENCE [LARGE SCALE GENOMIC DNA]</scope>
    <source>
        <strain evidence="1 2">CENA114</strain>
        <plasmid evidence="2">pboct1</plasmid>
    </source>
</reference>
<dbReference type="CDD" id="cd10227">
    <property type="entry name" value="ASKHA_NBD_ParM-like"/>
    <property type="match status" value="1"/>
</dbReference>
<evidence type="ECO:0000313" key="1">
    <source>
        <dbReference type="EMBL" id="QDL12723.1"/>
    </source>
</evidence>
<keyword evidence="2" id="KW-1185">Reference proteome</keyword>
<organism evidence="1 2">
    <name type="scientific">Brasilonema sennae CENA114</name>
    <dbReference type="NCBI Taxonomy" id="415709"/>
    <lineage>
        <taxon>Bacteria</taxon>
        <taxon>Bacillati</taxon>
        <taxon>Cyanobacteriota</taxon>
        <taxon>Cyanophyceae</taxon>
        <taxon>Nostocales</taxon>
        <taxon>Scytonemataceae</taxon>
        <taxon>Brasilonema</taxon>
        <taxon>Bromeliae group (in: Brasilonema)</taxon>
    </lineage>
</organism>
<proteinExistence type="predicted"/>
<dbReference type="AlphaFoldDB" id="A0A856MMR8"/>
<dbReference type="Proteomes" id="UP000503129">
    <property type="component" value="Plasmid pBOCT1"/>
</dbReference>
<protein>
    <recommendedName>
        <fullName evidence="3">Actin-like protein N-terminal domain-containing protein</fullName>
    </recommendedName>
</protein>
<dbReference type="KEGG" id="bsen:DP114_33835"/>
<accession>A0A856MMR8</accession>
<dbReference type="RefSeq" id="WP_169267502.1">
    <property type="nucleotide sequence ID" value="NZ_CAWOXK010000002.1"/>
</dbReference>
<evidence type="ECO:0000313" key="2">
    <source>
        <dbReference type="Proteomes" id="UP000503129"/>
    </source>
</evidence>
<sequence length="418" mass="46396">MAKTSGKAQSRKIVLTLDMGGSKTKAIVQEYPEGKPQVLLMDSEVADVARASVEGIDTEGIPESRAWVGVGGEYYVLGALARHQFRGISQLKELKYELAVPKVCGAIWLAKEKLGLENDVSVYLNILLPPGETQDKVQLETRLKEVFRGFETPAGRMRVRMTYYNVASEGSGVFFHRRRTSGGAIPTSMFVMVGYRNASAFIVRSGVPSRGITSDLGMSWLVNNFVSKTSGLSPDNTSIVEVLVEAGASCDSQVLQKLSRKRKPDEIKADGESMSKALLLVRDEYWRAMARWLRSRREDDVCELVFCGGTADYIRPEIDAYFEKEGIPISWHGDIVIPDIASSLGNRMTDVVALHEHMVLEFDRVTNYERSQSLFDAPTVKPDSVTDIEVKANTSTRLVPNYAPRPVPKEFLTMSDKI</sequence>